<dbReference type="Proteomes" id="UP000620559">
    <property type="component" value="Unassembled WGS sequence"/>
</dbReference>
<dbReference type="PROSITE" id="PS50893">
    <property type="entry name" value="ABC_TRANSPORTER_2"/>
    <property type="match status" value="1"/>
</dbReference>
<evidence type="ECO:0000256" key="2">
    <source>
        <dbReference type="ARBA" id="ARBA00022741"/>
    </source>
</evidence>
<dbReference type="InterPro" id="IPR015856">
    <property type="entry name" value="ABC_transpr_CbiO/EcfA_su"/>
</dbReference>
<evidence type="ECO:0000313" key="5">
    <source>
        <dbReference type="EMBL" id="MBE9215887.1"/>
    </source>
</evidence>
<dbReference type="GO" id="GO:0005524">
    <property type="term" value="F:ATP binding"/>
    <property type="evidence" value="ECO:0007669"/>
    <property type="project" value="UniProtKB-KW"/>
</dbReference>
<keyword evidence="2" id="KW-0547">Nucleotide-binding</keyword>
<keyword evidence="1" id="KW-0813">Transport</keyword>
<evidence type="ECO:0000259" key="4">
    <source>
        <dbReference type="PROSITE" id="PS50893"/>
    </source>
</evidence>
<dbReference type="EMBL" id="JADEWL010000124">
    <property type="protein sequence ID" value="MBE9215887.1"/>
    <property type="molecule type" value="Genomic_DNA"/>
</dbReference>
<name>A0A8J7K423_9CYAN</name>
<dbReference type="PANTHER" id="PTHR43423:SF1">
    <property type="entry name" value="ABC TRANSPORTER I FAMILY MEMBER 17"/>
    <property type="match status" value="1"/>
</dbReference>
<keyword evidence="3 5" id="KW-0067">ATP-binding</keyword>
<dbReference type="CDD" id="cd03225">
    <property type="entry name" value="ABC_cobalt_CbiO_domain1"/>
    <property type="match status" value="1"/>
</dbReference>
<dbReference type="Gene3D" id="3.40.50.300">
    <property type="entry name" value="P-loop containing nucleotide triphosphate hydrolases"/>
    <property type="match status" value="1"/>
</dbReference>
<protein>
    <submittedName>
        <fullName evidence="5">ATP-binding cassette domain-containing protein</fullName>
    </submittedName>
</protein>
<evidence type="ECO:0000256" key="1">
    <source>
        <dbReference type="ARBA" id="ARBA00022448"/>
    </source>
</evidence>
<evidence type="ECO:0000313" key="6">
    <source>
        <dbReference type="Proteomes" id="UP000620559"/>
    </source>
</evidence>
<dbReference type="RefSeq" id="WP_193924155.1">
    <property type="nucleotide sequence ID" value="NZ_JADEWL010000124.1"/>
</dbReference>
<dbReference type="SUPFAM" id="SSF52540">
    <property type="entry name" value="P-loop containing nucleoside triphosphate hydrolases"/>
    <property type="match status" value="1"/>
</dbReference>
<dbReference type="SMART" id="SM00382">
    <property type="entry name" value="AAA"/>
    <property type="match status" value="1"/>
</dbReference>
<feature type="domain" description="ABC transporter" evidence="4">
    <location>
        <begin position="9"/>
        <end position="251"/>
    </location>
</feature>
<dbReference type="PANTHER" id="PTHR43423">
    <property type="entry name" value="ABC TRANSPORTER I FAMILY MEMBER 17"/>
    <property type="match status" value="1"/>
</dbReference>
<proteinExistence type="predicted"/>
<reference evidence="5" key="1">
    <citation type="submission" date="2020-10" db="EMBL/GenBank/DDBJ databases">
        <authorList>
            <person name="Castelo-Branco R."/>
            <person name="Eusebio N."/>
            <person name="Adriana R."/>
            <person name="Vieira A."/>
            <person name="Brugerolle De Fraissinette N."/>
            <person name="Rezende De Castro R."/>
            <person name="Schneider M.P."/>
            <person name="Vasconcelos V."/>
            <person name="Leao P.N."/>
        </authorList>
    </citation>
    <scope>NUCLEOTIDE SEQUENCE</scope>
    <source>
        <strain evidence="5">LEGE 06105</strain>
    </source>
</reference>
<keyword evidence="6" id="KW-1185">Reference proteome</keyword>
<dbReference type="GO" id="GO:0016887">
    <property type="term" value="F:ATP hydrolysis activity"/>
    <property type="evidence" value="ECO:0007669"/>
    <property type="project" value="InterPro"/>
</dbReference>
<organism evidence="5 6">
    <name type="scientific">Plectonema cf. radiosum LEGE 06105</name>
    <dbReference type="NCBI Taxonomy" id="945769"/>
    <lineage>
        <taxon>Bacteria</taxon>
        <taxon>Bacillati</taxon>
        <taxon>Cyanobacteriota</taxon>
        <taxon>Cyanophyceae</taxon>
        <taxon>Oscillatoriophycideae</taxon>
        <taxon>Oscillatoriales</taxon>
        <taxon>Microcoleaceae</taxon>
        <taxon>Plectonema</taxon>
    </lineage>
</organism>
<dbReference type="InterPro" id="IPR003439">
    <property type="entry name" value="ABC_transporter-like_ATP-bd"/>
</dbReference>
<dbReference type="InterPro" id="IPR003593">
    <property type="entry name" value="AAA+_ATPase"/>
</dbReference>
<dbReference type="InterPro" id="IPR027417">
    <property type="entry name" value="P-loop_NTPase"/>
</dbReference>
<dbReference type="AlphaFoldDB" id="A0A8J7K423"/>
<dbReference type="GO" id="GO:0016020">
    <property type="term" value="C:membrane"/>
    <property type="evidence" value="ECO:0007669"/>
    <property type="project" value="InterPro"/>
</dbReference>
<dbReference type="GO" id="GO:0022857">
    <property type="term" value="F:transmembrane transporter activity"/>
    <property type="evidence" value="ECO:0007669"/>
    <property type="project" value="UniProtKB-ARBA"/>
</dbReference>
<evidence type="ECO:0000256" key="3">
    <source>
        <dbReference type="ARBA" id="ARBA00022840"/>
    </source>
</evidence>
<sequence>MESKQPIQLRLEQVSLVETLTTQTKHKLPEYQILQDISVEIYQGDRVAIVGPTGAGKSYLLRLLNRLWEPTSGKIYLENREYRQIPVLELRQSITLVAQETKLLGMSVKDALIYPLRLRNLSKPQIEERLSYWMEQLHIPNDWLGRTEVQLSTGQRQLVNLARGLVIQPKILLLDEPTSSLDLVTAQRVIEVLNQVYEKHQTTIVMVNHQLNIAKMFCTQLLYLQQGRLITNQTACQINWENLQQNLKEAETDDDFEF</sequence>
<gene>
    <name evidence="5" type="ORF">IQ247_25035</name>
</gene>
<dbReference type="Pfam" id="PF00005">
    <property type="entry name" value="ABC_tran"/>
    <property type="match status" value="1"/>
</dbReference>
<comment type="caution">
    <text evidence="5">The sequence shown here is derived from an EMBL/GenBank/DDBJ whole genome shotgun (WGS) entry which is preliminary data.</text>
</comment>
<accession>A0A8J7K423</accession>